<evidence type="ECO:0000256" key="6">
    <source>
        <dbReference type="ARBA" id="ARBA00022695"/>
    </source>
</evidence>
<evidence type="ECO:0000256" key="18">
    <source>
        <dbReference type="ARBA" id="ARBA00065544"/>
    </source>
</evidence>
<dbReference type="FunFam" id="1.10.132.60:FF:000002">
    <property type="entry name" value="DNA polymerase epsilon catalytic subunit"/>
    <property type="match status" value="1"/>
</dbReference>
<dbReference type="Gene3D" id="3.30.420.10">
    <property type="entry name" value="Ribonuclease H-like superfamily/Ribonuclease H"/>
    <property type="match status" value="1"/>
</dbReference>
<evidence type="ECO:0000256" key="3">
    <source>
        <dbReference type="ARBA" id="ARBA00005755"/>
    </source>
</evidence>
<dbReference type="GO" id="GO:0008622">
    <property type="term" value="C:epsilon DNA polymerase complex"/>
    <property type="evidence" value="ECO:0007669"/>
    <property type="project" value="InterPro"/>
</dbReference>
<dbReference type="InterPro" id="IPR013697">
    <property type="entry name" value="DNA_pol_e_suA_C"/>
</dbReference>
<evidence type="ECO:0000313" key="22">
    <source>
        <dbReference type="EMBL" id="PWN22195.1"/>
    </source>
</evidence>
<evidence type="ECO:0000256" key="8">
    <source>
        <dbReference type="ARBA" id="ARBA00022723"/>
    </source>
</evidence>
<evidence type="ECO:0000256" key="4">
    <source>
        <dbReference type="ARBA" id="ARBA00022485"/>
    </source>
</evidence>
<feature type="region of interest" description="Disordered" evidence="20">
    <location>
        <begin position="279"/>
        <end position="301"/>
    </location>
</feature>
<evidence type="ECO:0000256" key="7">
    <source>
        <dbReference type="ARBA" id="ARBA00022705"/>
    </source>
</evidence>
<dbReference type="GO" id="GO:0045004">
    <property type="term" value="P:DNA replication proofreading"/>
    <property type="evidence" value="ECO:0007669"/>
    <property type="project" value="TreeGrafter"/>
</dbReference>
<dbReference type="Pfam" id="PF22634">
    <property type="entry name" value="POL2_thumb"/>
    <property type="match status" value="1"/>
</dbReference>
<keyword evidence="6 19" id="KW-0548">Nucleotidyltransferase</keyword>
<dbReference type="EC" id="2.7.7.7" evidence="19"/>
<comment type="catalytic activity">
    <reaction evidence="16 19">
        <text>DNA(n) + a 2'-deoxyribonucleoside 5'-triphosphate = DNA(n+1) + diphosphate</text>
        <dbReference type="Rhea" id="RHEA:22508"/>
        <dbReference type="Rhea" id="RHEA-COMP:17339"/>
        <dbReference type="Rhea" id="RHEA-COMP:17340"/>
        <dbReference type="ChEBI" id="CHEBI:33019"/>
        <dbReference type="ChEBI" id="CHEBI:61560"/>
        <dbReference type="ChEBI" id="CHEBI:173112"/>
        <dbReference type="EC" id="2.7.7.7"/>
    </reaction>
</comment>
<dbReference type="InterPro" id="IPR054475">
    <property type="entry name" value="Znf-DPOE"/>
</dbReference>
<evidence type="ECO:0000256" key="20">
    <source>
        <dbReference type="SAM" id="MobiDB-lite"/>
    </source>
</evidence>
<feature type="region of interest" description="Disordered" evidence="20">
    <location>
        <begin position="1"/>
        <end position="65"/>
    </location>
</feature>
<dbReference type="CDD" id="cd05779">
    <property type="entry name" value="DNA_polB_epsilon_exo"/>
    <property type="match status" value="1"/>
</dbReference>
<evidence type="ECO:0000256" key="13">
    <source>
        <dbReference type="ARBA" id="ARBA00023014"/>
    </source>
</evidence>
<keyword evidence="4 19" id="KW-0004">4Fe-4S</keyword>
<comment type="subcellular location">
    <subcellularLocation>
        <location evidence="2 19">Nucleus</location>
    </subcellularLocation>
</comment>
<dbReference type="InterPro" id="IPR006172">
    <property type="entry name" value="DNA-dir_DNA_pol_B"/>
</dbReference>
<dbReference type="GO" id="GO:0000278">
    <property type="term" value="P:mitotic cell cycle"/>
    <property type="evidence" value="ECO:0007669"/>
    <property type="project" value="TreeGrafter"/>
</dbReference>
<dbReference type="Pfam" id="PF08490">
    <property type="entry name" value="DUF1744"/>
    <property type="match status" value="1"/>
</dbReference>
<evidence type="ECO:0000256" key="1">
    <source>
        <dbReference type="ARBA" id="ARBA00001966"/>
    </source>
</evidence>
<evidence type="ECO:0000256" key="5">
    <source>
        <dbReference type="ARBA" id="ARBA00022679"/>
    </source>
</evidence>
<dbReference type="SMART" id="SM01159">
    <property type="entry name" value="DUF1744"/>
    <property type="match status" value="1"/>
</dbReference>
<name>A0A316UGB6_9BASI</name>
<sequence length="2323" mass="260194">MAPPRSGSGGGSGFRSGNKTFGLTSGSNTRSRGTFKRRGGGPSRSGGPSNSRDGPAGAPGSHREAVAAAGASLMKGQADGTSAEERFQQTAMKDEIDAKLGFDRLEAGPSREAWLVNMHPTLLPPNPADEGGGHPTGKSAVDFYFIEDDASSFKVTVQYCPYILLGTRPGTESLVEEWLKRKFEGLILSFSRERKEDLKLPNHLIGNNRILLRLNFWNIQDLLAVRMELLPLAQKFQKRRDAVDTYADTLADADANGGASLDVEMEQAEVEALGFSRDQERGWGGSGGNGKGGKGKGGGTKLDPEDCIADLREYDVPYYLRVAIDNDIRVGHWYTVTFDAGTISLQSVPTRVKRAEPTVLAFDIETTKQPLKFPDAETDVIMMISYMIDGQGFLITNREIVSEDIDDFEYTPKEEYEGPFIIFNEPDEMGVLQRFFSHYREAKPTVVATYNGDSFDFPFIDARATFHGLSLMDEIGFGLDMENEYKSRTAAHMDCFRWVKRDSYLPQGSQGLKAVTVAKLGYNPMELDPELMTPYAMEQPQTLAQYSVSDAVATYYLYMKYVHPFIFSLCNIIPLNPDEVLRKGSGTLCETLLMVQAYKGNIVMPNRHTDPVGSTYEGHLLESETYVGGHVEALEAGVFRSDIPTDFKLDPAALQQLIDDLDAALQFSIREEGKLKLEDIENYDEVKAEIEAMLVQLRDRPLRKDSPLIYHLDVAAMYPNIMLSNRLQPDSVVDEAMCATCDYNRPGMKCDKKMTWAWRGEYFPAKRDEVNMIRNALSGETFPAKNAYGPRRTYHDLGEAERTALLHKRLGDYSRKVYRKNHETKTVIRESTICQRENPFYIDTVRDFRDRRYEYKGLHKTWKKNLDSASSSGSLTEVVEAKKMIVLYDSLQLAHKCILNSFYGYVMRKGARWYSMEMAGITCLTGASIIQMAKELVDRIGRPLELDTDGIWCMLPGTFPENFSFKCKNGKKYGISYPCTMLNHLVHAKFTNHQYHTLDKDTGAYAVHSENSIFFELDGPYRAMILPSSKEEDKLLKKRYAVFEHDGSLAELKGFEVKRRGELQLIKDFQKQIFEKFLLGETLVECYAAVAKVADQWLDILYDKGSTLHDVELIDLIAENKSMSKMLSEYGNQKSTAITTAKRLAEFLGAQMVKDKGLACKFIISAKPHGAPVTERAVPVAIFNAEESVKQHYLRRFLKDNSITDFDLRSILDWGYYIERFGSVIQKLITIPAAMQKVPNPVPRIRHPDWLFKRVAAREDKYKQRTLTDAFKNVKAPAITADMEDFGDMAKAKAVALAAKQAAKAAKAAPPPLPKIPDINADYRGWVAAMKPRWKLARVAKASGGVGPDGRMLASRGGTRGGLMTSHLSRRTANMATATWDVVQITPASRAGEYRMWISIAGHLQAVKLRIPRQFYLNLRTAPKPGMFQEGYLVEKTTKTLPRGTACKHLYRVTVAEDVFREEEAHFSSLLNHPIVDGVYEKHLPLDVRALIKLGSTCGMDARSQNKLSRALDAGFELEDLVKTSYSPMSKQVYLNRGQGIRYFYLYHAQLDGRHVLGLFSPEGQMRLHIVDSAGLRQVPNLSTLYADRVATKKRRGALQDGEGVFDYEDGLDFDFRVHTTPQRAFRALARDLTALRTAKQGSALLTISSSQPQEYYEINLGSVMAEFPVLMFPSVKAENDLPALGWQLYSVRRMIASYFRISTMIKRRIEVAAYFDLPLSNLEVDFAVLAADVDFARRLTAQDMVLWWSSAPAPDLGGREQDNNNAGQPIEEVENLEMSKPGCYSNVVFEVNLRDLAINSVLQSGAVNNIEGNGAGSMAFDNASHNLDEYSKGTVHSSVSFGDSTLTSQVFGVVKSMVKSWYVAKVRGRSTDSPLLADNFWRWASSNRSAMFEPAMQKYLHGLVRKTLLQLLGEFKRLGSTIVYASVNRLYLLTNKPTAGSAAAYGRYLMSAVTSRDLFKFIDLEIVHFWEQLLWMDYANFGGVYAADPEAEVPSEDFTVEANWNIQTFLPPATQTRFANIVGRFIRSLYEHKLKHVHVVGRTPLRAIQSALNAQDVTTNGEAGAEEVEADLTLEKTSPEEVKFMREFLKRQVTRWLLKTTKEIQEQHHAALSDRDDPSALEEWSFPNLPGRIVPPPAIARAMTPALEFVKSVVAVLNLSPAIGEEVHVLRRNLLSMLSVGAFSKEAEWRQPCEPFKLPLVICSYCSEERTLDLCRDPDLLEGQWRCGGCANPLNRDHIESRLVSIAYSYLSSFTLQDLRCTKCGGVRQTDLATHCEACSGEWGLTVSRVETVRKLRNMESIAGFHGLGMLQSAVKGILSGV</sequence>
<dbReference type="Pfam" id="PF03104">
    <property type="entry name" value="DNA_pol_B_exo1"/>
    <property type="match status" value="1"/>
</dbReference>
<feature type="compositionally biased region" description="Polar residues" evidence="20">
    <location>
        <begin position="18"/>
        <end position="32"/>
    </location>
</feature>
<dbReference type="GeneID" id="37013630"/>
<dbReference type="GO" id="GO:0008270">
    <property type="term" value="F:zinc ion binding"/>
    <property type="evidence" value="ECO:0007669"/>
    <property type="project" value="UniProtKB-KW"/>
</dbReference>
<dbReference type="GO" id="GO:0006287">
    <property type="term" value="P:base-excision repair, gap-filling"/>
    <property type="evidence" value="ECO:0007669"/>
    <property type="project" value="TreeGrafter"/>
</dbReference>
<keyword evidence="15 19" id="KW-0539">Nucleus</keyword>
<dbReference type="GO" id="GO:0000166">
    <property type="term" value="F:nucleotide binding"/>
    <property type="evidence" value="ECO:0007669"/>
    <property type="project" value="InterPro"/>
</dbReference>
<dbReference type="Gene3D" id="3.90.1600.10">
    <property type="entry name" value="Palm domain of DNA polymerase"/>
    <property type="match status" value="1"/>
</dbReference>
<keyword evidence="8 19" id="KW-0479">Metal-binding</keyword>
<dbReference type="SMART" id="SM00486">
    <property type="entry name" value="POLBc"/>
    <property type="match status" value="1"/>
</dbReference>
<dbReference type="Pfam" id="PF23250">
    <property type="entry name" value="zf_DPOE_2"/>
    <property type="match status" value="1"/>
</dbReference>
<keyword evidence="10 19" id="KW-0862">Zinc</keyword>
<accession>A0A316UGB6</accession>
<dbReference type="OrthoDB" id="10060449at2759"/>
<feature type="compositionally biased region" description="Low complexity" evidence="20">
    <location>
        <begin position="45"/>
        <end position="55"/>
    </location>
</feature>
<dbReference type="GO" id="GO:0003677">
    <property type="term" value="F:DNA binding"/>
    <property type="evidence" value="ECO:0007669"/>
    <property type="project" value="UniProtKB-KW"/>
</dbReference>
<dbReference type="Gene3D" id="1.10.132.60">
    <property type="entry name" value="DNA polymerase family B, C-terminal domain"/>
    <property type="match status" value="1"/>
</dbReference>
<evidence type="ECO:0000256" key="15">
    <source>
        <dbReference type="ARBA" id="ARBA00023242"/>
    </source>
</evidence>
<dbReference type="Proteomes" id="UP000245942">
    <property type="component" value="Unassembled WGS sequence"/>
</dbReference>
<dbReference type="GO" id="GO:0006272">
    <property type="term" value="P:leading strand elongation"/>
    <property type="evidence" value="ECO:0007669"/>
    <property type="project" value="TreeGrafter"/>
</dbReference>
<gene>
    <name evidence="22" type="ORF">BCV69DRAFT_281204</name>
</gene>
<evidence type="ECO:0000256" key="11">
    <source>
        <dbReference type="ARBA" id="ARBA00022932"/>
    </source>
</evidence>
<dbReference type="FunFam" id="1.10.287.690:FF:000005">
    <property type="entry name" value="DNA polymerase epsilon catalytic subunit"/>
    <property type="match status" value="1"/>
</dbReference>
<comment type="subunit">
    <text evidence="18">Heterotetramer. Consists of 4 subunits: POL2, DPB2, DPB3 and DPB4.</text>
</comment>
<keyword evidence="13 19" id="KW-0411">Iron-sulfur</keyword>
<evidence type="ECO:0000259" key="21">
    <source>
        <dbReference type="SMART" id="SM01159"/>
    </source>
</evidence>
<proteinExistence type="inferred from homology"/>
<dbReference type="GO" id="GO:0006297">
    <property type="term" value="P:nucleotide-excision repair, DNA gap filling"/>
    <property type="evidence" value="ECO:0007669"/>
    <property type="project" value="TreeGrafter"/>
</dbReference>
<dbReference type="GO" id="GO:0051539">
    <property type="term" value="F:4 iron, 4 sulfur cluster binding"/>
    <property type="evidence" value="ECO:0007669"/>
    <property type="project" value="UniProtKB-KW"/>
</dbReference>
<comment type="cofactor">
    <cofactor evidence="1 19">
        <name>[4Fe-4S] cluster</name>
        <dbReference type="ChEBI" id="CHEBI:49883"/>
    </cofactor>
</comment>
<organism evidence="22 23">
    <name type="scientific">Pseudomicrostroma glucosiphilum</name>
    <dbReference type="NCBI Taxonomy" id="1684307"/>
    <lineage>
        <taxon>Eukaryota</taxon>
        <taxon>Fungi</taxon>
        <taxon>Dikarya</taxon>
        <taxon>Basidiomycota</taxon>
        <taxon>Ustilaginomycotina</taxon>
        <taxon>Exobasidiomycetes</taxon>
        <taxon>Microstromatales</taxon>
        <taxon>Microstromatales incertae sedis</taxon>
        <taxon>Pseudomicrostroma</taxon>
    </lineage>
</organism>
<evidence type="ECO:0000256" key="16">
    <source>
        <dbReference type="ARBA" id="ARBA00049244"/>
    </source>
</evidence>
<protein>
    <recommendedName>
        <fullName evidence="19">DNA polymerase epsilon catalytic subunit</fullName>
        <ecNumber evidence="19">2.7.7.7</ecNumber>
    </recommendedName>
</protein>
<comment type="similarity">
    <text evidence="3 19">Belongs to the DNA polymerase type-B family.</text>
</comment>
<dbReference type="GO" id="GO:0008310">
    <property type="term" value="F:single-stranded DNA 3'-5' DNA exonuclease activity"/>
    <property type="evidence" value="ECO:0007669"/>
    <property type="project" value="TreeGrafter"/>
</dbReference>
<dbReference type="InterPro" id="IPR006133">
    <property type="entry name" value="DNA-dir_DNA_pol_B_exonuc"/>
</dbReference>
<dbReference type="InterPro" id="IPR043502">
    <property type="entry name" value="DNA/RNA_pol_sf"/>
</dbReference>
<keyword evidence="5 19" id="KW-0808">Transferase</keyword>
<dbReference type="InterPro" id="IPR055191">
    <property type="entry name" value="POL2_thumb"/>
</dbReference>
<evidence type="ECO:0000256" key="2">
    <source>
        <dbReference type="ARBA" id="ARBA00004123"/>
    </source>
</evidence>
<dbReference type="FunFam" id="3.30.420.10:FF:000010">
    <property type="entry name" value="DNA polymerase epsilon catalytic subunit"/>
    <property type="match status" value="1"/>
</dbReference>
<feature type="compositionally biased region" description="Gly residues" evidence="20">
    <location>
        <begin position="282"/>
        <end position="300"/>
    </location>
</feature>
<dbReference type="InterPro" id="IPR023211">
    <property type="entry name" value="DNA_pol_palm_dom_sf"/>
</dbReference>
<evidence type="ECO:0000256" key="14">
    <source>
        <dbReference type="ARBA" id="ARBA00023125"/>
    </source>
</evidence>
<feature type="domain" description="DNA polymerase epsilon catalytic subunit A C-terminal" evidence="21">
    <location>
        <begin position="1581"/>
        <end position="1985"/>
    </location>
</feature>
<dbReference type="PANTHER" id="PTHR10670">
    <property type="entry name" value="DNA POLYMERASE EPSILON CATALYTIC SUBUNIT A"/>
    <property type="match status" value="1"/>
</dbReference>
<keyword evidence="23" id="KW-1185">Reference proteome</keyword>
<evidence type="ECO:0000256" key="9">
    <source>
        <dbReference type="ARBA" id="ARBA00022771"/>
    </source>
</evidence>
<evidence type="ECO:0000256" key="10">
    <source>
        <dbReference type="ARBA" id="ARBA00022833"/>
    </source>
</evidence>
<dbReference type="PANTHER" id="PTHR10670:SF0">
    <property type="entry name" value="DNA POLYMERASE EPSILON CATALYTIC SUBUNIT A"/>
    <property type="match status" value="1"/>
</dbReference>
<dbReference type="SUPFAM" id="SSF53098">
    <property type="entry name" value="Ribonuclease H-like"/>
    <property type="match status" value="1"/>
</dbReference>
<dbReference type="RefSeq" id="XP_025349355.1">
    <property type="nucleotide sequence ID" value="XM_025491896.1"/>
</dbReference>
<keyword evidence="7 19" id="KW-0235">DNA replication</keyword>
<keyword evidence="12 19" id="KW-0408">Iron</keyword>
<dbReference type="InterPro" id="IPR036397">
    <property type="entry name" value="RNaseH_sf"/>
</dbReference>
<keyword evidence="14 19" id="KW-0238">DNA-binding</keyword>
<dbReference type="InterPro" id="IPR042087">
    <property type="entry name" value="DNA_pol_B_thumb"/>
</dbReference>
<dbReference type="Pfam" id="PF22912">
    <property type="entry name" value="zf-DPOE"/>
    <property type="match status" value="1"/>
</dbReference>
<comment type="function">
    <text evidence="17 19">DNA polymerase II participates in chromosomal DNA replication.</text>
</comment>
<dbReference type="InterPro" id="IPR029703">
    <property type="entry name" value="POL2"/>
</dbReference>
<keyword evidence="9 19" id="KW-0863">Zinc-finger</keyword>
<reference evidence="22 23" key="1">
    <citation type="journal article" date="2018" name="Mol. Biol. Evol.">
        <title>Broad Genomic Sampling Reveals a Smut Pathogenic Ancestry of the Fungal Clade Ustilaginomycotina.</title>
        <authorList>
            <person name="Kijpornyongpan T."/>
            <person name="Mondo S.J."/>
            <person name="Barry K."/>
            <person name="Sandor L."/>
            <person name="Lee J."/>
            <person name="Lipzen A."/>
            <person name="Pangilinan J."/>
            <person name="LaButti K."/>
            <person name="Hainaut M."/>
            <person name="Henrissat B."/>
            <person name="Grigoriev I.V."/>
            <person name="Spatafora J.W."/>
            <person name="Aime M.C."/>
        </authorList>
    </citation>
    <scope>NUCLEOTIDE SEQUENCE [LARGE SCALE GENOMIC DNA]</scope>
    <source>
        <strain evidence="22 23">MCA 4718</strain>
    </source>
</reference>
<dbReference type="CDD" id="cd05535">
    <property type="entry name" value="POLBc_epsilon"/>
    <property type="match status" value="1"/>
</dbReference>
<evidence type="ECO:0000256" key="17">
    <source>
        <dbReference type="ARBA" id="ARBA00057054"/>
    </source>
</evidence>
<dbReference type="EMBL" id="KZ819323">
    <property type="protein sequence ID" value="PWN22195.1"/>
    <property type="molecule type" value="Genomic_DNA"/>
</dbReference>
<dbReference type="SUPFAM" id="SSF56672">
    <property type="entry name" value="DNA/RNA polymerases"/>
    <property type="match status" value="1"/>
</dbReference>
<evidence type="ECO:0000256" key="12">
    <source>
        <dbReference type="ARBA" id="ARBA00023004"/>
    </source>
</evidence>
<dbReference type="FunFam" id="3.90.1600.10:FF:000006">
    <property type="entry name" value="DNA polymerase epsilon catalytic subunit"/>
    <property type="match status" value="1"/>
</dbReference>
<dbReference type="GO" id="GO:0003887">
    <property type="term" value="F:DNA-directed DNA polymerase activity"/>
    <property type="evidence" value="ECO:0007669"/>
    <property type="project" value="UniProtKB-KW"/>
</dbReference>
<dbReference type="STRING" id="1684307.A0A316UGB6"/>
<evidence type="ECO:0000313" key="23">
    <source>
        <dbReference type="Proteomes" id="UP000245942"/>
    </source>
</evidence>
<keyword evidence="11 19" id="KW-0239">DNA-directed DNA polymerase</keyword>
<evidence type="ECO:0000256" key="19">
    <source>
        <dbReference type="RuleBase" id="RU365029"/>
    </source>
</evidence>
<dbReference type="InterPro" id="IPR012337">
    <property type="entry name" value="RNaseH-like_sf"/>
</dbReference>